<evidence type="ECO:0000259" key="7">
    <source>
        <dbReference type="PROSITE" id="PS50850"/>
    </source>
</evidence>
<dbReference type="InterPro" id="IPR036259">
    <property type="entry name" value="MFS_trans_sf"/>
</dbReference>
<dbReference type="PANTHER" id="PTHR43385:SF1">
    <property type="entry name" value="RIBOFLAVIN TRANSPORTER RIBJ"/>
    <property type="match status" value="1"/>
</dbReference>
<dbReference type="InterPro" id="IPR052983">
    <property type="entry name" value="MFS_Riboflavin_Transporter"/>
</dbReference>
<evidence type="ECO:0000256" key="1">
    <source>
        <dbReference type="ARBA" id="ARBA00004141"/>
    </source>
</evidence>
<gene>
    <name evidence="8" type="ORF">BaRGS_00037542</name>
</gene>
<dbReference type="PANTHER" id="PTHR43385">
    <property type="entry name" value="RIBOFLAVIN TRANSPORTER RIBJ"/>
    <property type="match status" value="1"/>
</dbReference>
<feature type="transmembrane region" description="Helical" evidence="6">
    <location>
        <begin position="21"/>
        <end position="46"/>
    </location>
</feature>
<feature type="transmembrane region" description="Helical" evidence="6">
    <location>
        <begin position="479"/>
        <end position="500"/>
    </location>
</feature>
<dbReference type="SUPFAM" id="SSF103473">
    <property type="entry name" value="MFS general substrate transporter"/>
    <property type="match status" value="1"/>
</dbReference>
<evidence type="ECO:0000313" key="9">
    <source>
        <dbReference type="Proteomes" id="UP001519460"/>
    </source>
</evidence>
<evidence type="ECO:0000256" key="3">
    <source>
        <dbReference type="ARBA" id="ARBA00022692"/>
    </source>
</evidence>
<feature type="domain" description="Major facilitator superfamily (MFS) profile" evidence="7">
    <location>
        <begin position="325"/>
        <end position="522"/>
    </location>
</feature>
<protein>
    <recommendedName>
        <fullName evidence="7">Major facilitator superfamily (MFS) profile domain-containing protein</fullName>
    </recommendedName>
</protein>
<feature type="transmembrane region" description="Helical" evidence="6">
    <location>
        <begin position="359"/>
        <end position="379"/>
    </location>
</feature>
<feature type="transmembrane region" description="Helical" evidence="6">
    <location>
        <begin position="391"/>
        <end position="409"/>
    </location>
</feature>
<evidence type="ECO:0000256" key="2">
    <source>
        <dbReference type="ARBA" id="ARBA00022448"/>
    </source>
</evidence>
<sequence length="522" mass="57657">MENHNTSREPAPSRFRDGGKWRTVCFSVTVICCWLIHCTMGFTYSFGNLNPYLTSYLRNATTDIDYTDTLWIAQSANFCTCLLMPFVGLLSTRIPTKLYLFLGTLFTAKTCDTLPSLRCNGSTFGTYWSIQASFPITVLSYGILGGAAQAILYPAPVNIVARWTPSKVGLVSGLILTGYGLGAFLWNFLITWYINPHNLQPDVKIGEDMFYTQPEVLDKVPSCFLVLGCVFSGIQLLSLILVCEAPEPETHSATPDDIDAINNEDTAPLLYSDEEGTTGVLGLADGLDLDRDVLDLSSGDGNLQETPSSPTQRQYHPKELLKSRVFWTLWLVLLTTDLGTVFIITLFKAYGETFIPDDHFLSLVASFSSVFNAAGRPFWGLLADRIGPRKVALCCQFILVSLVGTFVTCEVTGRAAFFIWVCGMFLSMCGLFTMFPSLAYRLFGSQYFNANLGLLDSEGVFAALGAAVLAPILKDALGWHGVFYFSYGVLFLSLVLNMSLDIHCGNTIPRQMRSVLSLHRLR</sequence>
<dbReference type="InterPro" id="IPR011701">
    <property type="entry name" value="MFS"/>
</dbReference>
<feature type="transmembrane region" description="Helical" evidence="6">
    <location>
        <begin position="168"/>
        <end position="194"/>
    </location>
</feature>
<keyword evidence="9" id="KW-1185">Reference proteome</keyword>
<dbReference type="InterPro" id="IPR020846">
    <property type="entry name" value="MFS_dom"/>
</dbReference>
<keyword evidence="3 6" id="KW-0812">Transmembrane</keyword>
<proteinExistence type="predicted"/>
<keyword evidence="4 6" id="KW-1133">Transmembrane helix</keyword>
<reference evidence="8 9" key="1">
    <citation type="journal article" date="2023" name="Sci. Data">
        <title>Genome assembly of the Korean intertidal mud-creeper Batillaria attramentaria.</title>
        <authorList>
            <person name="Patra A.K."/>
            <person name="Ho P.T."/>
            <person name="Jun S."/>
            <person name="Lee S.J."/>
            <person name="Kim Y."/>
            <person name="Won Y.J."/>
        </authorList>
    </citation>
    <scope>NUCLEOTIDE SEQUENCE [LARGE SCALE GENOMIC DNA]</scope>
    <source>
        <strain evidence="8">Wonlab-2016</strain>
    </source>
</reference>
<evidence type="ECO:0000313" key="8">
    <source>
        <dbReference type="EMBL" id="KAK7465890.1"/>
    </source>
</evidence>
<name>A0ABD0J8B1_9CAEN</name>
<feature type="transmembrane region" description="Helical" evidence="6">
    <location>
        <begin position="415"/>
        <end position="440"/>
    </location>
</feature>
<dbReference type="Gene3D" id="1.20.1250.20">
    <property type="entry name" value="MFS general substrate transporter like domains"/>
    <property type="match status" value="2"/>
</dbReference>
<accession>A0ABD0J8B1</accession>
<evidence type="ECO:0000256" key="4">
    <source>
        <dbReference type="ARBA" id="ARBA00022989"/>
    </source>
</evidence>
<keyword evidence="2" id="KW-0813">Transport</keyword>
<comment type="caution">
    <text evidence="8">The sequence shown here is derived from an EMBL/GenBank/DDBJ whole genome shotgun (WGS) entry which is preliminary data.</text>
</comment>
<dbReference type="Proteomes" id="UP001519460">
    <property type="component" value="Unassembled WGS sequence"/>
</dbReference>
<feature type="transmembrane region" description="Helical" evidence="6">
    <location>
        <begin position="452"/>
        <end position="473"/>
    </location>
</feature>
<keyword evidence="5 6" id="KW-0472">Membrane</keyword>
<dbReference type="Pfam" id="PF07690">
    <property type="entry name" value="MFS_1"/>
    <property type="match status" value="1"/>
</dbReference>
<evidence type="ECO:0000256" key="6">
    <source>
        <dbReference type="SAM" id="Phobius"/>
    </source>
</evidence>
<dbReference type="GO" id="GO:0016020">
    <property type="term" value="C:membrane"/>
    <property type="evidence" value="ECO:0007669"/>
    <property type="project" value="UniProtKB-SubCell"/>
</dbReference>
<comment type="subcellular location">
    <subcellularLocation>
        <location evidence="1">Membrane</location>
        <topology evidence="1">Multi-pass membrane protein</topology>
    </subcellularLocation>
</comment>
<organism evidence="8 9">
    <name type="scientific">Batillaria attramentaria</name>
    <dbReference type="NCBI Taxonomy" id="370345"/>
    <lineage>
        <taxon>Eukaryota</taxon>
        <taxon>Metazoa</taxon>
        <taxon>Spiralia</taxon>
        <taxon>Lophotrochozoa</taxon>
        <taxon>Mollusca</taxon>
        <taxon>Gastropoda</taxon>
        <taxon>Caenogastropoda</taxon>
        <taxon>Sorbeoconcha</taxon>
        <taxon>Cerithioidea</taxon>
        <taxon>Batillariidae</taxon>
        <taxon>Batillaria</taxon>
    </lineage>
</organism>
<dbReference type="PROSITE" id="PS50850">
    <property type="entry name" value="MFS"/>
    <property type="match status" value="1"/>
</dbReference>
<dbReference type="AlphaFoldDB" id="A0ABD0J8B1"/>
<feature type="transmembrane region" description="Helical" evidence="6">
    <location>
        <begin position="325"/>
        <end position="347"/>
    </location>
</feature>
<feature type="transmembrane region" description="Helical" evidence="6">
    <location>
        <begin position="71"/>
        <end position="90"/>
    </location>
</feature>
<dbReference type="EMBL" id="JACVVK020000566">
    <property type="protein sequence ID" value="KAK7465890.1"/>
    <property type="molecule type" value="Genomic_DNA"/>
</dbReference>
<evidence type="ECO:0000256" key="5">
    <source>
        <dbReference type="ARBA" id="ARBA00023136"/>
    </source>
</evidence>